<protein>
    <submittedName>
        <fullName evidence="2">Uncharacterized protein</fullName>
    </submittedName>
</protein>
<accession>A0ABQ2UU97</accession>
<gene>
    <name evidence="2" type="ORF">GCM10010211_17000</name>
</gene>
<evidence type="ECO:0000313" key="3">
    <source>
        <dbReference type="Proteomes" id="UP000654471"/>
    </source>
</evidence>
<feature type="region of interest" description="Disordered" evidence="1">
    <location>
        <begin position="37"/>
        <end position="70"/>
    </location>
</feature>
<organism evidence="2 3">
    <name type="scientific">Streptomyces albospinus</name>
    <dbReference type="NCBI Taxonomy" id="285515"/>
    <lineage>
        <taxon>Bacteria</taxon>
        <taxon>Bacillati</taxon>
        <taxon>Actinomycetota</taxon>
        <taxon>Actinomycetes</taxon>
        <taxon>Kitasatosporales</taxon>
        <taxon>Streptomycetaceae</taxon>
        <taxon>Streptomyces</taxon>
    </lineage>
</organism>
<dbReference type="Proteomes" id="UP000654471">
    <property type="component" value="Unassembled WGS sequence"/>
</dbReference>
<dbReference type="EMBL" id="BMRP01000004">
    <property type="protein sequence ID" value="GGU52997.1"/>
    <property type="molecule type" value="Genomic_DNA"/>
</dbReference>
<name>A0ABQ2UU97_9ACTN</name>
<evidence type="ECO:0000256" key="1">
    <source>
        <dbReference type="SAM" id="MobiDB-lite"/>
    </source>
</evidence>
<proteinExistence type="predicted"/>
<feature type="compositionally biased region" description="Low complexity" evidence="1">
    <location>
        <begin position="44"/>
        <end position="63"/>
    </location>
</feature>
<sequence>MGYDGRRPGPHSGVTQQRIQYVHEPRRIPRFLPLLTFPRNSAPNNDSSSRITSNNRISSRSGRALLTSTPVTGGLVTGVRAAGVRGAGMRGAGPL</sequence>
<reference evidence="3" key="1">
    <citation type="journal article" date="2019" name="Int. J. Syst. Evol. Microbiol.">
        <title>The Global Catalogue of Microorganisms (GCM) 10K type strain sequencing project: providing services to taxonomists for standard genome sequencing and annotation.</title>
        <authorList>
            <consortium name="The Broad Institute Genomics Platform"/>
            <consortium name="The Broad Institute Genome Sequencing Center for Infectious Disease"/>
            <person name="Wu L."/>
            <person name="Ma J."/>
        </authorList>
    </citation>
    <scope>NUCLEOTIDE SEQUENCE [LARGE SCALE GENOMIC DNA]</scope>
    <source>
        <strain evidence="3">JCM 3399</strain>
    </source>
</reference>
<keyword evidence="3" id="KW-1185">Reference proteome</keyword>
<evidence type="ECO:0000313" key="2">
    <source>
        <dbReference type="EMBL" id="GGU52997.1"/>
    </source>
</evidence>
<comment type="caution">
    <text evidence="2">The sequence shown here is derived from an EMBL/GenBank/DDBJ whole genome shotgun (WGS) entry which is preliminary data.</text>
</comment>